<accession>A0A3P5XCV2</accession>
<dbReference type="Pfam" id="PF13692">
    <property type="entry name" value="Glyco_trans_1_4"/>
    <property type="match status" value="1"/>
</dbReference>
<dbReference type="RefSeq" id="WP_124088101.1">
    <property type="nucleotide sequence ID" value="NZ_UXAW01000092.1"/>
</dbReference>
<sequence length="406" mass="43461">MPRVFYTAGPGNAFGTLRDFIEGREDGSTSHVAYSRQFYEACARHGATARVTCTHEGDDAGRLSGRGIELVRRENPSAGKTGLSWYWAEWRKARRNMAEARRFGADLVVLAEDSQPVFYAPLLRRGVTVVQVLHTRLWREGARPSPMQRLWLAGFGRACAGRLAAVLSCSDVVTGQVRRLAGDRLSPVIEFLPLYRPHHYGGIKPPDVAATRPGIAFVGRVEANKGVFDLIRAGRSLAAQGTPAQFHICGTGPALEAMRAAAAAAGLGDSFTFHGWCDRARLREVLAGCQIGVVPTRSGFIEGFNQVAVEMVLAGRPVVVSDVCPAAAYLGEAAVSFPADDVPAMSAALGRLIADRAELARRAAACAGAGARFFDERASFGAALDEIFAALGEKRAPCSRIIPPRG</sequence>
<dbReference type="SUPFAM" id="SSF53756">
    <property type="entry name" value="UDP-Glycosyltransferase/glycogen phosphorylase"/>
    <property type="match status" value="1"/>
</dbReference>
<dbReference type="CDD" id="cd03801">
    <property type="entry name" value="GT4_PimA-like"/>
    <property type="match status" value="1"/>
</dbReference>
<dbReference type="Proteomes" id="UP000277498">
    <property type="component" value="Unassembled WGS sequence"/>
</dbReference>
<evidence type="ECO:0000313" key="2">
    <source>
        <dbReference type="EMBL" id="VDC32525.1"/>
    </source>
</evidence>
<dbReference type="AlphaFoldDB" id="A0A3P5XCV2"/>
<dbReference type="PANTHER" id="PTHR12526">
    <property type="entry name" value="GLYCOSYLTRANSFERASE"/>
    <property type="match status" value="1"/>
</dbReference>
<keyword evidence="3" id="KW-1185">Reference proteome</keyword>
<gene>
    <name evidence="2" type="primary">kanE_1</name>
    <name evidence="2" type="ORF">XINFAN_03396</name>
</gene>
<reference evidence="2 3" key="1">
    <citation type="submission" date="2018-11" db="EMBL/GenBank/DDBJ databases">
        <authorList>
            <person name="Criscuolo A."/>
        </authorList>
    </citation>
    <scope>NUCLEOTIDE SEQUENCE [LARGE SCALE GENOMIC DNA]</scope>
    <source>
        <strain evidence="2">ACIP111625</strain>
    </source>
</reference>
<name>A0A3P5XCV2_9RHOB</name>
<organism evidence="2 3">
    <name type="scientific">Pseudogemmobacter humi</name>
    <dbReference type="NCBI Taxonomy" id="2483812"/>
    <lineage>
        <taxon>Bacteria</taxon>
        <taxon>Pseudomonadati</taxon>
        <taxon>Pseudomonadota</taxon>
        <taxon>Alphaproteobacteria</taxon>
        <taxon>Rhodobacterales</taxon>
        <taxon>Paracoccaceae</taxon>
        <taxon>Pseudogemmobacter</taxon>
    </lineage>
</organism>
<proteinExistence type="predicted"/>
<dbReference type="EC" id="2.4.1.301" evidence="2"/>
<evidence type="ECO:0000313" key="3">
    <source>
        <dbReference type="Proteomes" id="UP000277498"/>
    </source>
</evidence>
<evidence type="ECO:0000259" key="1">
    <source>
        <dbReference type="Pfam" id="PF13579"/>
    </source>
</evidence>
<dbReference type="InterPro" id="IPR028098">
    <property type="entry name" value="Glyco_trans_4-like_N"/>
</dbReference>
<dbReference type="OrthoDB" id="9783380at2"/>
<dbReference type="Pfam" id="PF13579">
    <property type="entry name" value="Glyco_trans_4_4"/>
    <property type="match status" value="1"/>
</dbReference>
<protein>
    <submittedName>
        <fullName evidence="2">Alpha-D-kanosaminyltransferase</fullName>
        <ecNumber evidence="2">2.4.1.301</ecNumber>
    </submittedName>
</protein>
<dbReference type="GO" id="GO:0016757">
    <property type="term" value="F:glycosyltransferase activity"/>
    <property type="evidence" value="ECO:0007669"/>
    <property type="project" value="UniProtKB-KW"/>
</dbReference>
<keyword evidence="2" id="KW-0328">Glycosyltransferase</keyword>
<keyword evidence="2" id="KW-0808">Transferase</keyword>
<feature type="domain" description="Glycosyltransferase subfamily 4-like N-terminal" evidence="1">
    <location>
        <begin position="33"/>
        <end position="183"/>
    </location>
</feature>
<dbReference type="EMBL" id="UXAW01000092">
    <property type="protein sequence ID" value="VDC32525.1"/>
    <property type="molecule type" value="Genomic_DNA"/>
</dbReference>
<dbReference type="Gene3D" id="3.40.50.2000">
    <property type="entry name" value="Glycogen Phosphorylase B"/>
    <property type="match status" value="2"/>
</dbReference>